<evidence type="ECO:0000313" key="5">
    <source>
        <dbReference type="Proteomes" id="UP000030653"/>
    </source>
</evidence>
<keyword evidence="5" id="KW-1185">Reference proteome</keyword>
<dbReference type="RefSeq" id="XP_040626368.1">
    <property type="nucleotide sequence ID" value="XM_040773312.1"/>
</dbReference>
<gene>
    <name evidence="4" type="ORF">DACRYDRAFT_23617</name>
</gene>
<name>M5FR10_DACPD</name>
<keyword evidence="2" id="KW-0472">Membrane</keyword>
<sequence>MSSPDEPLDDAIFRPPRIRTLSRFTKRRLLMGCIALSIIAILVLLSRPPVRRRNTSRKLGHPDFNIQLPLRIPEGEQNWETRNRESLQALADCLPSNTCKENQTSIVLLASVHFPNILQGKVSGEDIWAASVRNALAGLGYTFFYFRNLESAAVQYRMFPNLVKVVLADGRDINGCITNPACIKSESNPVGVPIWKIFTFHFWDGEQHPLGRPWTLSPEDYRTGNQYIGYSLEEACNQLDFVAHEQRRDQVYILAKRRSYFHRKSYPWTSDALVRIRNETRIALIAGFINDRAADSNPMGVTNLGKLNKTEFLDEISHSRALLGILKPWLSPSPYDALCLGVPFINPIVRWNRTNPMDRSAWYTQHNGLKWIEEPYVYHVFKGDTDGLVRAVQSTADNPINRFIPPAMTERALADRVSYLVEHDWRTDAEVILTGMYESDDDSELRQTASDPERQTEEGVFLFL</sequence>
<feature type="region of interest" description="Disordered" evidence="1">
    <location>
        <begin position="442"/>
        <end position="464"/>
    </location>
</feature>
<evidence type="ECO:0000313" key="4">
    <source>
        <dbReference type="EMBL" id="EJT99470.1"/>
    </source>
</evidence>
<dbReference type="OrthoDB" id="2113294at2759"/>
<organism evidence="4 5">
    <name type="scientific">Dacryopinax primogenitus (strain DJM 731)</name>
    <name type="common">Brown rot fungus</name>
    <dbReference type="NCBI Taxonomy" id="1858805"/>
    <lineage>
        <taxon>Eukaryota</taxon>
        <taxon>Fungi</taxon>
        <taxon>Dikarya</taxon>
        <taxon>Basidiomycota</taxon>
        <taxon>Agaricomycotina</taxon>
        <taxon>Dacrymycetes</taxon>
        <taxon>Dacrymycetales</taxon>
        <taxon>Dacrymycetaceae</taxon>
        <taxon>Dacryopinax</taxon>
    </lineage>
</organism>
<dbReference type="GeneID" id="63688374"/>
<evidence type="ECO:0000256" key="2">
    <source>
        <dbReference type="SAM" id="Phobius"/>
    </source>
</evidence>
<dbReference type="Pfam" id="PF15024">
    <property type="entry name" value="Glyco_transf_18"/>
    <property type="match status" value="1"/>
</dbReference>
<evidence type="ECO:0000256" key="1">
    <source>
        <dbReference type="SAM" id="MobiDB-lite"/>
    </source>
</evidence>
<dbReference type="HOGENOM" id="CLU_033184_0_0_1"/>
<dbReference type="GO" id="GO:0030144">
    <property type="term" value="F:alpha-1,6-mannosylglycoprotein 6-beta-N-acetylglucosaminyltransferase activity"/>
    <property type="evidence" value="ECO:0007669"/>
    <property type="project" value="InterPro"/>
</dbReference>
<feature type="transmembrane region" description="Helical" evidence="2">
    <location>
        <begin position="29"/>
        <end position="46"/>
    </location>
</feature>
<keyword evidence="2" id="KW-0812">Transmembrane</keyword>
<reference evidence="4 5" key="1">
    <citation type="journal article" date="2012" name="Science">
        <title>The Paleozoic origin of enzymatic lignin decomposition reconstructed from 31 fungal genomes.</title>
        <authorList>
            <person name="Floudas D."/>
            <person name="Binder M."/>
            <person name="Riley R."/>
            <person name="Barry K."/>
            <person name="Blanchette R.A."/>
            <person name="Henrissat B."/>
            <person name="Martinez A.T."/>
            <person name="Otillar R."/>
            <person name="Spatafora J.W."/>
            <person name="Yadav J.S."/>
            <person name="Aerts A."/>
            <person name="Benoit I."/>
            <person name="Boyd A."/>
            <person name="Carlson A."/>
            <person name="Copeland A."/>
            <person name="Coutinho P.M."/>
            <person name="de Vries R.P."/>
            <person name="Ferreira P."/>
            <person name="Findley K."/>
            <person name="Foster B."/>
            <person name="Gaskell J."/>
            <person name="Glotzer D."/>
            <person name="Gorecki P."/>
            <person name="Heitman J."/>
            <person name="Hesse C."/>
            <person name="Hori C."/>
            <person name="Igarashi K."/>
            <person name="Jurgens J.A."/>
            <person name="Kallen N."/>
            <person name="Kersten P."/>
            <person name="Kohler A."/>
            <person name="Kuees U."/>
            <person name="Kumar T.K.A."/>
            <person name="Kuo A."/>
            <person name="LaButti K."/>
            <person name="Larrondo L.F."/>
            <person name="Lindquist E."/>
            <person name="Ling A."/>
            <person name="Lombard V."/>
            <person name="Lucas S."/>
            <person name="Lundell T."/>
            <person name="Martin R."/>
            <person name="McLaughlin D.J."/>
            <person name="Morgenstern I."/>
            <person name="Morin E."/>
            <person name="Murat C."/>
            <person name="Nagy L.G."/>
            <person name="Nolan M."/>
            <person name="Ohm R.A."/>
            <person name="Patyshakuliyeva A."/>
            <person name="Rokas A."/>
            <person name="Ruiz-Duenas F.J."/>
            <person name="Sabat G."/>
            <person name="Salamov A."/>
            <person name="Samejima M."/>
            <person name="Schmutz J."/>
            <person name="Slot J.C."/>
            <person name="St John F."/>
            <person name="Stenlid J."/>
            <person name="Sun H."/>
            <person name="Sun S."/>
            <person name="Syed K."/>
            <person name="Tsang A."/>
            <person name="Wiebenga A."/>
            <person name="Young D."/>
            <person name="Pisabarro A."/>
            <person name="Eastwood D.C."/>
            <person name="Martin F."/>
            <person name="Cullen D."/>
            <person name="Grigoriev I.V."/>
            <person name="Hibbett D.S."/>
        </authorList>
    </citation>
    <scope>NUCLEOTIDE SEQUENCE [LARGE SCALE GENOMIC DNA]</scope>
    <source>
        <strain evidence="4 5">DJM-731 SS1</strain>
    </source>
</reference>
<dbReference type="EMBL" id="JH795869">
    <property type="protein sequence ID" value="EJT99470.1"/>
    <property type="molecule type" value="Genomic_DNA"/>
</dbReference>
<dbReference type="STRING" id="1858805.M5FR10"/>
<dbReference type="UniPathway" id="UPA00378"/>
<proteinExistence type="predicted"/>
<dbReference type="InterPro" id="IPR026116">
    <property type="entry name" value="GT18_cat"/>
</dbReference>
<dbReference type="AlphaFoldDB" id="M5FR10"/>
<keyword evidence="2" id="KW-1133">Transmembrane helix</keyword>
<protein>
    <recommendedName>
        <fullName evidence="3">Glycosyltransferase family 18 catalytic domain-containing protein</fullName>
    </recommendedName>
</protein>
<accession>M5FR10</accession>
<evidence type="ECO:0000259" key="3">
    <source>
        <dbReference type="Pfam" id="PF15024"/>
    </source>
</evidence>
<dbReference type="Proteomes" id="UP000030653">
    <property type="component" value="Unassembled WGS sequence"/>
</dbReference>
<dbReference type="OMA" id="NPYFQTG"/>
<feature type="domain" description="Glycosyltransferase family 18 catalytic" evidence="3">
    <location>
        <begin position="223"/>
        <end position="424"/>
    </location>
</feature>